<evidence type="ECO:0000256" key="4">
    <source>
        <dbReference type="SAM" id="MobiDB-lite"/>
    </source>
</evidence>
<protein>
    <submittedName>
        <fullName evidence="6">Short-chain dehydrogenase/reductase family protein</fullName>
    </submittedName>
</protein>
<dbReference type="Pfam" id="PF00106">
    <property type="entry name" value="adh_short"/>
    <property type="match status" value="1"/>
</dbReference>
<feature type="coiled-coil region" evidence="3">
    <location>
        <begin position="147"/>
        <end position="183"/>
    </location>
</feature>
<reference evidence="6" key="1">
    <citation type="journal article" date="2021" name="Sci. Rep.">
        <title>Diploid genomic architecture of Nitzschia inconspicua, an elite biomass production diatom.</title>
        <authorList>
            <person name="Oliver A."/>
            <person name="Podell S."/>
            <person name="Pinowska A."/>
            <person name="Traller J.C."/>
            <person name="Smith S.R."/>
            <person name="McClure R."/>
            <person name="Beliaev A."/>
            <person name="Bohutskyi P."/>
            <person name="Hill E.A."/>
            <person name="Rabines A."/>
            <person name="Zheng H."/>
            <person name="Allen L.Z."/>
            <person name="Kuo A."/>
            <person name="Grigoriev I.V."/>
            <person name="Allen A.E."/>
            <person name="Hazlebeck D."/>
            <person name="Allen E.E."/>
        </authorList>
    </citation>
    <scope>NUCLEOTIDE SEQUENCE</scope>
    <source>
        <strain evidence="6">Hildebrandi</strain>
    </source>
</reference>
<dbReference type="Proteomes" id="UP000693970">
    <property type="component" value="Unassembled WGS sequence"/>
</dbReference>
<keyword evidence="2" id="KW-0560">Oxidoreductase</keyword>
<dbReference type="GO" id="GO:0016491">
    <property type="term" value="F:oxidoreductase activity"/>
    <property type="evidence" value="ECO:0007669"/>
    <property type="project" value="UniProtKB-KW"/>
</dbReference>
<keyword evidence="5" id="KW-0472">Membrane</keyword>
<feature type="compositionally biased region" description="Acidic residues" evidence="4">
    <location>
        <begin position="84"/>
        <end position="99"/>
    </location>
</feature>
<evidence type="ECO:0000256" key="2">
    <source>
        <dbReference type="ARBA" id="ARBA00023002"/>
    </source>
</evidence>
<evidence type="ECO:0000256" key="1">
    <source>
        <dbReference type="ARBA" id="ARBA00006484"/>
    </source>
</evidence>
<dbReference type="OrthoDB" id="191139at2759"/>
<proteinExistence type="inferred from homology"/>
<dbReference type="PANTHER" id="PTHR24320:SF148">
    <property type="entry name" value="NAD(P)-BINDING ROSSMANN-FOLD SUPERFAMILY PROTEIN"/>
    <property type="match status" value="1"/>
</dbReference>
<dbReference type="EMBL" id="JAGRRH010000022">
    <property type="protein sequence ID" value="KAG7345750.1"/>
    <property type="molecule type" value="Genomic_DNA"/>
</dbReference>
<evidence type="ECO:0000256" key="3">
    <source>
        <dbReference type="SAM" id="Coils"/>
    </source>
</evidence>
<feature type="region of interest" description="Disordered" evidence="4">
    <location>
        <begin position="81"/>
        <end position="103"/>
    </location>
</feature>
<keyword evidence="3" id="KW-0175">Coiled coil</keyword>
<evidence type="ECO:0000313" key="7">
    <source>
        <dbReference type="Proteomes" id="UP000693970"/>
    </source>
</evidence>
<keyword evidence="5" id="KW-0812">Transmembrane</keyword>
<keyword evidence="7" id="KW-1185">Reference proteome</keyword>
<gene>
    <name evidence="6" type="ORF">IV203_033281</name>
</gene>
<evidence type="ECO:0000313" key="6">
    <source>
        <dbReference type="EMBL" id="KAG7345750.1"/>
    </source>
</evidence>
<keyword evidence="5" id="KW-1133">Transmembrane helix</keyword>
<evidence type="ECO:0000256" key="5">
    <source>
        <dbReference type="SAM" id="Phobius"/>
    </source>
</evidence>
<feature type="transmembrane region" description="Helical" evidence="5">
    <location>
        <begin position="12"/>
        <end position="38"/>
    </location>
</feature>
<accession>A0A9K3KMJ4</accession>
<dbReference type="PANTHER" id="PTHR24320">
    <property type="entry name" value="RETINOL DEHYDROGENASE"/>
    <property type="match status" value="1"/>
</dbReference>
<reference evidence="6" key="2">
    <citation type="submission" date="2021-04" db="EMBL/GenBank/DDBJ databases">
        <authorList>
            <person name="Podell S."/>
        </authorList>
    </citation>
    <scope>NUCLEOTIDE SEQUENCE</scope>
    <source>
        <strain evidence="6">Hildebrandi</strain>
    </source>
</reference>
<sequence length="533" mass="60200">MSTTTTTTTTTTTSIIVALLAIVVGGGIVALISPSFWISHDGTTATNSFWMMDGSRQNNNDNDRWEVETIQYAHRFRKRAVAREEEEEEEEEEKEDDDDRTTNETMMITPLQDVVVLITGATSGIGKELALWMFSKGATVIAMGRSTTKLEQLKQQAENQLVVVNNNNNIERLDEEEEEVNRRIIPIVSDFTDLTSVANAVHTMKKKSQQQTMESSSSSDYDFPDHIDIVVCNAGIHLGLSTFWDPYQVTQQGYDLVFGVNYLSHFLLTELLLDKTTFLERSNYPRIVHVTSTFHFAVDGSDLQQQHTTTTTTPVVDSVHEQIKLDPPTASLPGGSHGFVVSRSQRQYANSKLAQILHARYYQRKYPNITSYTACPSWVGTQIIQAHQDSLEARIFRSMAFPANGYGLSSILRSMLVTDTTTTTTTTTTTATTDNNNNNNNGLKDDFFINNKLSMAGPMLDDMLTKHPWIRKLTYQWLPIRDAMMFCAAMVLLHWQRVAPSVEPSRSSKASYDPQLQDELYQWSRQAIQEWLD</sequence>
<name>A0A9K3KMJ4_9STRA</name>
<comment type="similarity">
    <text evidence="1">Belongs to the short-chain dehydrogenases/reductases (SDR) family.</text>
</comment>
<dbReference type="AlphaFoldDB" id="A0A9K3KMJ4"/>
<comment type="caution">
    <text evidence="6">The sequence shown here is derived from an EMBL/GenBank/DDBJ whole genome shotgun (WGS) entry which is preliminary data.</text>
</comment>
<organism evidence="6 7">
    <name type="scientific">Nitzschia inconspicua</name>
    <dbReference type="NCBI Taxonomy" id="303405"/>
    <lineage>
        <taxon>Eukaryota</taxon>
        <taxon>Sar</taxon>
        <taxon>Stramenopiles</taxon>
        <taxon>Ochrophyta</taxon>
        <taxon>Bacillariophyta</taxon>
        <taxon>Bacillariophyceae</taxon>
        <taxon>Bacillariophycidae</taxon>
        <taxon>Bacillariales</taxon>
        <taxon>Bacillariaceae</taxon>
        <taxon>Nitzschia</taxon>
    </lineage>
</organism>
<dbReference type="InterPro" id="IPR002347">
    <property type="entry name" value="SDR_fam"/>
</dbReference>